<dbReference type="AlphaFoldDB" id="A0A3S5AIJ3"/>
<reference evidence="1" key="1">
    <citation type="submission" date="2018-11" db="EMBL/GenBank/DDBJ databases">
        <authorList>
            <consortium name="Pathogen Informatics"/>
        </authorList>
    </citation>
    <scope>NUCLEOTIDE SEQUENCE</scope>
</reference>
<accession>A0A3S5AIJ3</accession>
<organism evidence="1 2">
    <name type="scientific">Protopolystoma xenopodis</name>
    <dbReference type="NCBI Taxonomy" id="117903"/>
    <lineage>
        <taxon>Eukaryota</taxon>
        <taxon>Metazoa</taxon>
        <taxon>Spiralia</taxon>
        <taxon>Lophotrochozoa</taxon>
        <taxon>Platyhelminthes</taxon>
        <taxon>Monogenea</taxon>
        <taxon>Polyopisthocotylea</taxon>
        <taxon>Polystomatidea</taxon>
        <taxon>Polystomatidae</taxon>
        <taxon>Protopolystoma</taxon>
    </lineage>
</organism>
<proteinExistence type="predicted"/>
<evidence type="ECO:0000313" key="2">
    <source>
        <dbReference type="Proteomes" id="UP000784294"/>
    </source>
</evidence>
<protein>
    <submittedName>
        <fullName evidence="1">Uncharacterized protein</fullName>
    </submittedName>
</protein>
<dbReference type="Proteomes" id="UP000784294">
    <property type="component" value="Unassembled WGS sequence"/>
</dbReference>
<evidence type="ECO:0000313" key="1">
    <source>
        <dbReference type="EMBL" id="VEL17420.1"/>
    </source>
</evidence>
<comment type="caution">
    <text evidence="1">The sequence shown here is derived from an EMBL/GenBank/DDBJ whole genome shotgun (WGS) entry which is preliminary data.</text>
</comment>
<gene>
    <name evidence="1" type="ORF">PXEA_LOCUS10860</name>
</gene>
<dbReference type="EMBL" id="CAAALY010032539">
    <property type="protein sequence ID" value="VEL17420.1"/>
    <property type="molecule type" value="Genomic_DNA"/>
</dbReference>
<keyword evidence="2" id="KW-1185">Reference proteome</keyword>
<name>A0A3S5AIJ3_9PLAT</name>
<feature type="non-terminal residue" evidence="1">
    <location>
        <position position="1"/>
    </location>
</feature>
<sequence length="207" mass="22518">VPLHSSNLRAFEYSPFDGTHTASVACPPGRINAYSDSMEREALAYLVLRNIVSDLIIKSSLVAGTNGVSATSRTHATTPSQSTTLNVLSENTAASSTPLVPTETKAQLLSSLCQSSSENAESQIAVTKRIRLDSLIHQNHCLTVSDLAVYCPSIPVLVNAIFEDLDPMMLMSRHLTLRRLQIHHLIILFLIPTRIASHSLGSCVWLN</sequence>